<feature type="domain" description="Aspartate/homoserine dehydrogenase NAD-binding" evidence="17">
    <location>
        <begin position="8"/>
        <end position="124"/>
    </location>
</feature>
<dbReference type="Gene3D" id="3.30.360.10">
    <property type="entry name" value="Dihydrodipicolinate Reductase, domain 2"/>
    <property type="match status" value="1"/>
</dbReference>
<organism evidence="18">
    <name type="scientific">Lacrimispora sp. BS-2</name>
    <dbReference type="NCBI Taxonomy" id="3151850"/>
    <lineage>
        <taxon>Bacteria</taxon>
        <taxon>Bacillati</taxon>
        <taxon>Bacillota</taxon>
        <taxon>Clostridia</taxon>
        <taxon>Lachnospirales</taxon>
        <taxon>Lachnospiraceae</taxon>
        <taxon>Lacrimispora</taxon>
    </lineage>
</organism>
<evidence type="ECO:0000256" key="4">
    <source>
        <dbReference type="ARBA" id="ARBA00013213"/>
    </source>
</evidence>
<evidence type="ECO:0000256" key="15">
    <source>
        <dbReference type="RuleBase" id="RU004171"/>
    </source>
</evidence>
<dbReference type="RefSeq" id="WP_349946331.1">
    <property type="nucleotide sequence ID" value="NZ_CP157940.1"/>
</dbReference>
<dbReference type="NCBIfam" id="NF004976">
    <property type="entry name" value="PRK06349.1"/>
    <property type="match status" value="1"/>
</dbReference>
<dbReference type="SUPFAM" id="SSF51735">
    <property type="entry name" value="NAD(P)-binding Rossmann-fold domains"/>
    <property type="match status" value="1"/>
</dbReference>
<gene>
    <name evidence="18" type="ORF">ABFV83_19675</name>
</gene>
<dbReference type="PROSITE" id="PS01042">
    <property type="entry name" value="HOMOSER_DHGENASE"/>
    <property type="match status" value="1"/>
</dbReference>
<dbReference type="GO" id="GO:0004412">
    <property type="term" value="F:homoserine dehydrogenase activity"/>
    <property type="evidence" value="ECO:0007669"/>
    <property type="project" value="UniProtKB-EC"/>
</dbReference>
<evidence type="ECO:0000256" key="5">
    <source>
        <dbReference type="ARBA" id="ARBA00013376"/>
    </source>
</evidence>
<evidence type="ECO:0000256" key="11">
    <source>
        <dbReference type="ARBA" id="ARBA00048841"/>
    </source>
</evidence>
<dbReference type="InterPro" id="IPR016204">
    <property type="entry name" value="HDH"/>
</dbReference>
<dbReference type="GO" id="GO:0050661">
    <property type="term" value="F:NADP binding"/>
    <property type="evidence" value="ECO:0007669"/>
    <property type="project" value="InterPro"/>
</dbReference>
<dbReference type="InterPro" id="IPR036291">
    <property type="entry name" value="NAD(P)-bd_dom_sf"/>
</dbReference>
<evidence type="ECO:0000256" key="14">
    <source>
        <dbReference type="RuleBase" id="RU000579"/>
    </source>
</evidence>
<reference evidence="18" key="1">
    <citation type="submission" date="2024-06" db="EMBL/GenBank/DDBJ databases">
        <title>Lacrimispora cavernae sp. nov., a novel anaerobe isolated from bat guano pile inside a cave.</title>
        <authorList>
            <person name="Miller S.L."/>
            <person name="Lu N."/>
            <person name="King J."/>
            <person name="Sankaranarayanan K."/>
            <person name="Lawson P.A."/>
        </authorList>
    </citation>
    <scope>NUCLEOTIDE SEQUENCE</scope>
    <source>
        <strain evidence="18">BS-2</strain>
    </source>
</reference>
<comment type="pathway">
    <text evidence="1 14">Amino-acid biosynthesis; L-threonine biosynthesis; L-threonine from L-aspartate: step 3/5.</text>
</comment>
<feature type="active site" description="Proton donor" evidence="12">
    <location>
        <position position="200"/>
    </location>
</feature>
<feature type="binding site" evidence="13">
    <location>
        <position position="185"/>
    </location>
    <ligand>
        <name>L-homoserine</name>
        <dbReference type="ChEBI" id="CHEBI:57476"/>
    </ligand>
</feature>
<feature type="domain" description="Homoserine dehydrogenase catalytic" evidence="16">
    <location>
        <begin position="132"/>
        <end position="310"/>
    </location>
</feature>
<dbReference type="SUPFAM" id="SSF55347">
    <property type="entry name" value="Glyceraldehyde-3-phosphate dehydrogenase-like, C-terminal domain"/>
    <property type="match status" value="1"/>
</dbReference>
<comment type="catalytic activity">
    <reaction evidence="11">
        <text>L-homoserine + NADP(+) = L-aspartate 4-semialdehyde + NADPH + H(+)</text>
        <dbReference type="Rhea" id="RHEA:15761"/>
        <dbReference type="ChEBI" id="CHEBI:15378"/>
        <dbReference type="ChEBI" id="CHEBI:57476"/>
        <dbReference type="ChEBI" id="CHEBI:57783"/>
        <dbReference type="ChEBI" id="CHEBI:58349"/>
        <dbReference type="ChEBI" id="CHEBI:537519"/>
        <dbReference type="EC" id="1.1.1.3"/>
    </reaction>
    <physiologicalReaction direction="right-to-left" evidence="11">
        <dbReference type="Rhea" id="RHEA:15763"/>
    </physiologicalReaction>
</comment>
<keyword evidence="10 14" id="KW-0486">Methionine biosynthesis</keyword>
<comment type="pathway">
    <text evidence="2 14">Amino-acid biosynthesis; L-methionine biosynthesis via de novo pathway; L-homoserine from L-aspartate: step 3/3.</text>
</comment>
<dbReference type="GO" id="GO:0009086">
    <property type="term" value="P:methionine biosynthetic process"/>
    <property type="evidence" value="ECO:0007669"/>
    <property type="project" value="UniProtKB-KW"/>
</dbReference>
<evidence type="ECO:0000313" key="18">
    <source>
        <dbReference type="EMBL" id="XBS53996.1"/>
    </source>
</evidence>
<evidence type="ECO:0000256" key="13">
    <source>
        <dbReference type="PIRSR" id="PIRSR000098-2"/>
    </source>
</evidence>
<evidence type="ECO:0000256" key="8">
    <source>
        <dbReference type="ARBA" id="ARBA00023002"/>
    </source>
</evidence>
<keyword evidence="13 14" id="KW-0521">NADP</keyword>
<dbReference type="InterPro" id="IPR005106">
    <property type="entry name" value="Asp/hSer_DH_NAD-bd"/>
</dbReference>
<dbReference type="PANTHER" id="PTHR43331:SF1">
    <property type="entry name" value="HOMOSERINE DEHYDROGENASE"/>
    <property type="match status" value="1"/>
</dbReference>
<feature type="binding site" evidence="13">
    <location>
        <position position="100"/>
    </location>
    <ligand>
        <name>NADPH</name>
        <dbReference type="ChEBI" id="CHEBI:57783"/>
    </ligand>
</feature>
<evidence type="ECO:0000256" key="2">
    <source>
        <dbReference type="ARBA" id="ARBA00005062"/>
    </source>
</evidence>
<dbReference type="EC" id="1.1.1.3" evidence="4 14"/>
<dbReference type="Gene3D" id="3.30.70.260">
    <property type="match status" value="1"/>
</dbReference>
<feature type="binding site" evidence="13">
    <location>
        <begin position="7"/>
        <end position="14"/>
    </location>
    <ligand>
        <name>NADP(+)</name>
        <dbReference type="ChEBI" id="CHEBI:58349"/>
    </ligand>
</feature>
<evidence type="ECO:0000259" key="17">
    <source>
        <dbReference type="Pfam" id="PF03447"/>
    </source>
</evidence>
<dbReference type="InterPro" id="IPR019811">
    <property type="entry name" value="HDH_CS"/>
</dbReference>
<proteinExistence type="inferred from homology"/>
<dbReference type="Pfam" id="PF03447">
    <property type="entry name" value="NAD_binding_3"/>
    <property type="match status" value="1"/>
</dbReference>
<keyword evidence="6 14" id="KW-0028">Amino-acid biosynthesis</keyword>
<keyword evidence="8 14" id="KW-0560">Oxidoreductase</keyword>
<sequence>MKNIAVMGYGTIGSGVVEVLERNREIIAKRVGDEVNVKYVLDLREFPGDPAENKIVHDFSVIEKDSEVSMVIETMGGLNPAYFFVKASLMAGKHVATSNKALVAAHGTELLEIAREQNVNFFFEASVGGGIPVIRPLYTSLAGEEIEEVTGILNGTTNYILTKMDKAGETFEAALREAQELGYAERNPEADVEGHDTCRKIAILTAMATGHEVNYEHIYTEGITKITDVDFRYADAMGTSVKLFGSSRIQDGTVHAFVAPVMIGKDHPLYSVNDVYNGILVKGNMLGTSMFYGSGAGKLPTASAVVADIMEALKNQGRHVEMGWDRECLTISAMNSFSFRYFVRLKGIAEKRLKEVEAVFGKVEVVELDHMDEFAVLTETMTEEEYEVKAKKLPGIRQRIRAEIVTV</sequence>
<keyword evidence="7 14" id="KW-0791">Threonine biosynthesis</keyword>
<dbReference type="FunFam" id="3.30.360.10:FF:000005">
    <property type="entry name" value="Homoserine dehydrogenase"/>
    <property type="match status" value="1"/>
</dbReference>
<dbReference type="Pfam" id="PF00742">
    <property type="entry name" value="Homoserine_dh"/>
    <property type="match status" value="1"/>
</dbReference>
<name>A0AAU7PNP0_9FIRM</name>
<comment type="similarity">
    <text evidence="3 15">Belongs to the homoserine dehydrogenase family.</text>
</comment>
<dbReference type="Gene3D" id="3.40.50.720">
    <property type="entry name" value="NAD(P)-binding Rossmann-like Domain"/>
    <property type="match status" value="1"/>
</dbReference>
<dbReference type="EMBL" id="CP157940">
    <property type="protein sequence ID" value="XBS53996.1"/>
    <property type="molecule type" value="Genomic_DNA"/>
</dbReference>
<dbReference type="PANTHER" id="PTHR43331">
    <property type="entry name" value="HOMOSERINE DEHYDROGENASE"/>
    <property type="match status" value="1"/>
</dbReference>
<dbReference type="AlphaFoldDB" id="A0AAU7PNP0"/>
<protein>
    <recommendedName>
        <fullName evidence="5 14">Homoserine dehydrogenase</fullName>
        <ecNumber evidence="4 14">1.1.1.3</ecNumber>
    </recommendedName>
</protein>
<accession>A0AAU7PNP0</accession>
<evidence type="ECO:0000256" key="6">
    <source>
        <dbReference type="ARBA" id="ARBA00022605"/>
    </source>
</evidence>
<evidence type="ECO:0000259" key="16">
    <source>
        <dbReference type="Pfam" id="PF00742"/>
    </source>
</evidence>
<evidence type="ECO:0000256" key="3">
    <source>
        <dbReference type="ARBA" id="ARBA00006753"/>
    </source>
</evidence>
<keyword evidence="9" id="KW-0915">Sodium</keyword>
<evidence type="ECO:0000256" key="9">
    <source>
        <dbReference type="ARBA" id="ARBA00023053"/>
    </source>
</evidence>
<dbReference type="PIRSF" id="PIRSF000098">
    <property type="entry name" value="Homoser_dehydrog"/>
    <property type="match status" value="1"/>
</dbReference>
<evidence type="ECO:0000256" key="10">
    <source>
        <dbReference type="ARBA" id="ARBA00023167"/>
    </source>
</evidence>
<evidence type="ECO:0000256" key="7">
    <source>
        <dbReference type="ARBA" id="ARBA00022697"/>
    </source>
</evidence>
<evidence type="ECO:0000256" key="1">
    <source>
        <dbReference type="ARBA" id="ARBA00005056"/>
    </source>
</evidence>
<evidence type="ECO:0000256" key="12">
    <source>
        <dbReference type="PIRSR" id="PIRSR000098-1"/>
    </source>
</evidence>
<dbReference type="GO" id="GO:0009088">
    <property type="term" value="P:threonine biosynthetic process"/>
    <property type="evidence" value="ECO:0007669"/>
    <property type="project" value="UniProtKB-KW"/>
</dbReference>
<dbReference type="InterPro" id="IPR001342">
    <property type="entry name" value="HDH_cat"/>
</dbReference>